<sequence>MTSLRNIKTLISRSDASVRRCDMRRVGTERQLRENEEEAASLQQQKNGLRQLIEQERPSGMLDKARLFLCQHRIAVFMQKIKELEVQEKKLLQTRDDLTRQLAALRTEKLHWERKHKKYLNWADQRKKAFRLTGLRQEEDETQEIITWSS</sequence>
<reference evidence="2 3" key="2">
    <citation type="submission" date="2020-02" db="EMBL/GenBank/DDBJ databases">
        <title>The new genus of Enterobacteriales.</title>
        <authorList>
            <person name="Kim I.S."/>
        </authorList>
    </citation>
    <scope>NUCLEOTIDE SEQUENCE [LARGE SCALE GENOMIC DNA]</scope>
    <source>
        <strain evidence="2 3">SAP-6</strain>
    </source>
</reference>
<dbReference type="AlphaFoldDB" id="A0A845SDP7"/>
<reference evidence="2 3" key="1">
    <citation type="submission" date="2019-12" db="EMBL/GenBank/DDBJ databases">
        <authorList>
            <person name="Lee S.D."/>
        </authorList>
    </citation>
    <scope>NUCLEOTIDE SEQUENCE [LARGE SCALE GENOMIC DNA]</scope>
    <source>
        <strain evidence="2 3">SAP-6</strain>
    </source>
</reference>
<dbReference type="Pfam" id="PF02090">
    <property type="entry name" value="SPAM"/>
    <property type="match status" value="1"/>
</dbReference>
<dbReference type="Proteomes" id="UP000461443">
    <property type="component" value="Unassembled WGS sequence"/>
</dbReference>
<evidence type="ECO:0000256" key="1">
    <source>
        <dbReference type="SAM" id="Coils"/>
    </source>
</evidence>
<name>A0A845SDP7_9GAMM</name>
<organism evidence="2 3">
    <name type="scientific">Acerihabitans arboris</name>
    <dbReference type="NCBI Taxonomy" id="2691583"/>
    <lineage>
        <taxon>Bacteria</taxon>
        <taxon>Pseudomonadati</taxon>
        <taxon>Pseudomonadota</taxon>
        <taxon>Gammaproteobacteria</taxon>
        <taxon>Enterobacterales</taxon>
        <taxon>Pectobacteriaceae</taxon>
        <taxon>Acerihabitans</taxon>
    </lineage>
</organism>
<protein>
    <submittedName>
        <fullName evidence="2">Uncharacterized protein</fullName>
    </submittedName>
</protein>
<accession>A0A845SDP7</accession>
<keyword evidence="1" id="KW-0175">Coiled coil</keyword>
<dbReference type="InterPro" id="IPR002954">
    <property type="entry name" value="Salm_SPAgM"/>
</dbReference>
<dbReference type="EMBL" id="WUBS01000001">
    <property type="protein sequence ID" value="NDL61522.1"/>
    <property type="molecule type" value="Genomic_DNA"/>
</dbReference>
<proteinExistence type="predicted"/>
<evidence type="ECO:0000313" key="3">
    <source>
        <dbReference type="Proteomes" id="UP000461443"/>
    </source>
</evidence>
<keyword evidence="3" id="KW-1185">Reference proteome</keyword>
<comment type="caution">
    <text evidence="2">The sequence shown here is derived from an EMBL/GenBank/DDBJ whole genome shotgun (WGS) entry which is preliminary data.</text>
</comment>
<feature type="coiled-coil region" evidence="1">
    <location>
        <begin position="81"/>
        <end position="115"/>
    </location>
</feature>
<gene>
    <name evidence="2" type="ORF">GRH90_01905</name>
</gene>
<evidence type="ECO:0000313" key="2">
    <source>
        <dbReference type="EMBL" id="NDL61522.1"/>
    </source>
</evidence>
<feature type="coiled-coil region" evidence="1">
    <location>
        <begin position="25"/>
        <end position="55"/>
    </location>
</feature>
<dbReference type="RefSeq" id="WP_162364192.1">
    <property type="nucleotide sequence ID" value="NZ_WUBS01000001.1"/>
</dbReference>